<accession>A0A3N2RNZ6</accession>
<dbReference type="AlphaFoldDB" id="A0A3N2RNZ6"/>
<dbReference type="Proteomes" id="UP000268051">
    <property type="component" value="Unassembled WGS sequence"/>
</dbReference>
<evidence type="ECO:0000313" key="2">
    <source>
        <dbReference type="Proteomes" id="UP000268051"/>
    </source>
</evidence>
<gene>
    <name evidence="1" type="ORF">EB837_25420</name>
</gene>
<comment type="caution">
    <text evidence="1">The sequence shown here is derived from an EMBL/GenBank/DDBJ whole genome shotgun (WGS) entry which is preliminary data.</text>
</comment>
<sequence>MNQDFQDIKNEFDKWGPEAGESVAQRMYEALATRLAPFFFNQESINKRRLIIKLEEGEKEVGTQSRYDWLEAFNRLKPEGR</sequence>
<proteinExistence type="predicted"/>
<evidence type="ECO:0000313" key="1">
    <source>
        <dbReference type="EMBL" id="ROU09202.1"/>
    </source>
</evidence>
<dbReference type="EMBL" id="RHFN01000055">
    <property type="protein sequence ID" value="ROU09202.1"/>
    <property type="molecule type" value="Genomic_DNA"/>
</dbReference>
<dbReference type="RefSeq" id="WP_123652848.1">
    <property type="nucleotide sequence ID" value="NZ_RHFN01000055.1"/>
</dbReference>
<organism evidence="1 2">
    <name type="scientific">Kluyvera ascorbata</name>
    <dbReference type="NCBI Taxonomy" id="51288"/>
    <lineage>
        <taxon>Bacteria</taxon>
        <taxon>Pseudomonadati</taxon>
        <taxon>Pseudomonadota</taxon>
        <taxon>Gammaproteobacteria</taxon>
        <taxon>Enterobacterales</taxon>
        <taxon>Enterobacteriaceae</taxon>
        <taxon>Kluyvera</taxon>
    </lineage>
</organism>
<dbReference type="OrthoDB" id="6625263at2"/>
<name>A0A3N2RNZ6_9ENTR</name>
<reference evidence="1 2" key="1">
    <citation type="submission" date="2018-10" db="EMBL/GenBank/DDBJ databases">
        <title>Horizontal transference of carbapenem resistance between Klebsiella pneumoniae and Kluyvera ascorbata during abdominal infection: a case report.</title>
        <authorList>
            <person name="Raro O.H.F."/>
            <person name="Lima-Morales D."/>
            <person name="Barth A.L."/>
            <person name="Paim T.G.S."/>
            <person name="Mott M.P."/>
            <person name="Riche C.V.W."/>
            <person name="Teixeira U.F."/>
            <person name="Waechter F."/>
            <person name="Dias C.A.G."/>
        </authorList>
    </citation>
    <scope>NUCLEOTIDE SEQUENCE [LARGE SCALE GENOMIC DNA]</scope>
    <source>
        <strain evidence="1 2">OT2</strain>
    </source>
</reference>
<protein>
    <submittedName>
        <fullName evidence="1">Uncharacterized protein</fullName>
    </submittedName>
</protein>